<dbReference type="SUPFAM" id="SSF103642">
    <property type="entry name" value="Sec-C motif"/>
    <property type="match status" value="1"/>
</dbReference>
<dbReference type="SUPFAM" id="SSF54427">
    <property type="entry name" value="NTF2-like"/>
    <property type="match status" value="1"/>
</dbReference>
<sequence length="122" mass="14289">MTPKELMISRYEAFVKKDWNYLAKTSLYQSVEELEMMPELEWLKLDVLNAEGSQVEFKAYYRDKDGIGVLHEKSEFVQENGVWKYKDGKLYTTQVQRNEGCPCGSGKKFKKCCISLQKHNSF</sequence>
<dbReference type="PANTHER" id="PTHR33747">
    <property type="entry name" value="UPF0225 PROTEIN SCO1677"/>
    <property type="match status" value="1"/>
</dbReference>
<accession>A0A1W1CAU1</accession>
<dbReference type="PANTHER" id="PTHR33747:SF1">
    <property type="entry name" value="ADENYLATE CYCLASE-ASSOCIATED CAP C-TERMINAL DOMAIN-CONTAINING PROTEIN"/>
    <property type="match status" value="1"/>
</dbReference>
<organism evidence="2">
    <name type="scientific">hydrothermal vent metagenome</name>
    <dbReference type="NCBI Taxonomy" id="652676"/>
    <lineage>
        <taxon>unclassified sequences</taxon>
        <taxon>metagenomes</taxon>
        <taxon>ecological metagenomes</taxon>
    </lineage>
</organism>
<dbReference type="InterPro" id="IPR048469">
    <property type="entry name" value="YchJ-like_M"/>
</dbReference>
<dbReference type="AlphaFoldDB" id="A0A1W1CAU1"/>
<protein>
    <submittedName>
        <fullName evidence="2">UPF0225 protein YchJ</fullName>
    </submittedName>
</protein>
<proteinExistence type="predicted"/>
<evidence type="ECO:0000313" key="2">
    <source>
        <dbReference type="EMBL" id="SFV62980.1"/>
    </source>
</evidence>
<dbReference type="EMBL" id="FPHH01000069">
    <property type="protein sequence ID" value="SFV62980.1"/>
    <property type="molecule type" value="Genomic_DNA"/>
</dbReference>
<reference evidence="2" key="1">
    <citation type="submission" date="2016-10" db="EMBL/GenBank/DDBJ databases">
        <authorList>
            <person name="de Groot N.N."/>
        </authorList>
    </citation>
    <scope>NUCLEOTIDE SEQUENCE</scope>
</reference>
<dbReference type="Pfam" id="PF17775">
    <property type="entry name" value="YchJ_M-like"/>
    <property type="match status" value="1"/>
</dbReference>
<gene>
    <name evidence="2" type="ORF">MNB_SM-5-785</name>
</gene>
<dbReference type="Pfam" id="PF02810">
    <property type="entry name" value="SEC-C"/>
    <property type="match status" value="1"/>
</dbReference>
<dbReference type="Gene3D" id="3.10.450.50">
    <property type="match status" value="1"/>
</dbReference>
<dbReference type="InterPro" id="IPR032710">
    <property type="entry name" value="NTF2-like_dom_sf"/>
</dbReference>
<name>A0A1W1CAU1_9ZZZZ</name>
<evidence type="ECO:0000259" key="1">
    <source>
        <dbReference type="Pfam" id="PF17775"/>
    </source>
</evidence>
<dbReference type="InterPro" id="IPR004027">
    <property type="entry name" value="SEC_C_motif"/>
</dbReference>
<feature type="domain" description="YchJ-like middle NTF2-like" evidence="1">
    <location>
        <begin position="2"/>
        <end position="88"/>
    </location>
</feature>